<gene>
    <name evidence="1" type="ORF">E7201_02245</name>
</gene>
<evidence type="ECO:0000313" key="2">
    <source>
        <dbReference type="Proteomes" id="UP000761380"/>
    </source>
</evidence>
<evidence type="ECO:0008006" key="3">
    <source>
        <dbReference type="Google" id="ProtNLM"/>
    </source>
</evidence>
<name>A0A927WLR4_SELRU</name>
<sequence length="187" mass="21888">MKKIKKGKIAVFDLDDTLYAGNSHFAILNQYFNTNIFTSFLARVIGKLFPSLHLKLAYYFYNKIPQEYKKKFKLSYRLDVLDLFKEKQQNGYYIIIISNAPLELLKTAAVNLQVEYMRSGVGEKSSCLKEKFTFKKLFVCTDNVTDLDLLNIADEAVITCPLGKRDFFIKRVKHKNYKFIEDVSYER</sequence>
<dbReference type="Proteomes" id="UP000761380">
    <property type="component" value="Unassembled WGS sequence"/>
</dbReference>
<dbReference type="SUPFAM" id="SSF56784">
    <property type="entry name" value="HAD-like"/>
    <property type="match status" value="1"/>
</dbReference>
<dbReference type="InterPro" id="IPR023214">
    <property type="entry name" value="HAD_sf"/>
</dbReference>
<accession>A0A927WLR4</accession>
<dbReference type="Gene3D" id="3.40.50.1000">
    <property type="entry name" value="HAD superfamily/HAD-like"/>
    <property type="match status" value="1"/>
</dbReference>
<evidence type="ECO:0000313" key="1">
    <source>
        <dbReference type="EMBL" id="MBE6091990.1"/>
    </source>
</evidence>
<proteinExistence type="predicted"/>
<dbReference type="AlphaFoldDB" id="A0A927WLR4"/>
<dbReference type="InterPro" id="IPR036412">
    <property type="entry name" value="HAD-like_sf"/>
</dbReference>
<reference evidence="1" key="1">
    <citation type="submission" date="2019-04" db="EMBL/GenBank/DDBJ databases">
        <title>Evolution of Biomass-Degrading Anaerobic Consortia Revealed by Metagenomics.</title>
        <authorList>
            <person name="Peng X."/>
        </authorList>
    </citation>
    <scope>NUCLEOTIDE SEQUENCE</scope>
    <source>
        <strain evidence="1">SIG240</strain>
    </source>
</reference>
<organism evidence="1 2">
    <name type="scientific">Selenomonas ruminantium</name>
    <dbReference type="NCBI Taxonomy" id="971"/>
    <lineage>
        <taxon>Bacteria</taxon>
        <taxon>Bacillati</taxon>
        <taxon>Bacillota</taxon>
        <taxon>Negativicutes</taxon>
        <taxon>Selenomonadales</taxon>
        <taxon>Selenomonadaceae</taxon>
        <taxon>Selenomonas</taxon>
    </lineage>
</organism>
<dbReference type="EMBL" id="SVBY01000009">
    <property type="protein sequence ID" value="MBE6091990.1"/>
    <property type="molecule type" value="Genomic_DNA"/>
</dbReference>
<comment type="caution">
    <text evidence="1">The sequence shown here is derived from an EMBL/GenBank/DDBJ whole genome shotgun (WGS) entry which is preliminary data.</text>
</comment>
<protein>
    <recommendedName>
        <fullName evidence="3">Haloacid dehalogenase-like hydrolase</fullName>
    </recommendedName>
</protein>